<evidence type="ECO:0000256" key="4">
    <source>
        <dbReference type="ARBA" id="ARBA00022777"/>
    </source>
</evidence>
<evidence type="ECO:0000256" key="1">
    <source>
        <dbReference type="ARBA" id="ARBA00022490"/>
    </source>
</evidence>
<evidence type="ECO:0000313" key="6">
    <source>
        <dbReference type="EMBL" id="RXZ62330.1"/>
    </source>
</evidence>
<dbReference type="Gene3D" id="3.40.50.300">
    <property type="entry name" value="P-loop containing nucleotide triphosphate hydrolases"/>
    <property type="match status" value="1"/>
</dbReference>
<evidence type="ECO:0000256" key="2">
    <source>
        <dbReference type="ARBA" id="ARBA00022679"/>
    </source>
</evidence>
<keyword evidence="1" id="KW-0963">Cytoplasm</keyword>
<dbReference type="InterPro" id="IPR011892">
    <property type="entry name" value="Cyt_kin_arch"/>
</dbReference>
<accession>A0A4Q2KEK5</accession>
<dbReference type="NCBIfam" id="TIGR02173">
    <property type="entry name" value="cyt_kin_arch"/>
    <property type="match status" value="1"/>
</dbReference>
<dbReference type="GO" id="GO:0006139">
    <property type="term" value="P:nucleobase-containing compound metabolic process"/>
    <property type="evidence" value="ECO:0007669"/>
    <property type="project" value="InterPro"/>
</dbReference>
<proteinExistence type="predicted"/>
<protein>
    <submittedName>
        <fullName evidence="6">Uncharacterized protein</fullName>
    </submittedName>
</protein>
<evidence type="ECO:0000256" key="5">
    <source>
        <dbReference type="ARBA" id="ARBA00022840"/>
    </source>
</evidence>
<gene>
    <name evidence="6" type="ORF">ESZ91_08025</name>
</gene>
<keyword evidence="3" id="KW-0547">Nucleotide-binding</keyword>
<dbReference type="SUPFAM" id="SSF52540">
    <property type="entry name" value="P-loop containing nucleoside triphosphate hydrolases"/>
    <property type="match status" value="1"/>
</dbReference>
<dbReference type="RefSeq" id="WP_129225937.1">
    <property type="nucleotide sequence ID" value="NZ_SDOZ01000002.1"/>
</dbReference>
<keyword evidence="2" id="KW-0808">Transferase</keyword>
<reference evidence="6 7" key="1">
    <citation type="journal article" date="2019" name="Gut">
        <title>Antibiotics-induced monodominance of a novel gut bacterial order.</title>
        <authorList>
            <person name="Hildebrand F."/>
            <person name="Moitinho-Silva L."/>
            <person name="Blasche S."/>
            <person name="Jahn M.T."/>
            <person name="Gossmann T.I."/>
            <person name="Heuerta-Cepas J."/>
            <person name="Hercog R."/>
            <person name="Luetge M."/>
            <person name="Bahram M."/>
            <person name="Pryszlak A."/>
            <person name="Alves R.J."/>
            <person name="Waszak S.M."/>
            <person name="Zhu A."/>
            <person name="Ye L."/>
            <person name="Costea P.I."/>
            <person name="Aalvink S."/>
            <person name="Belzer C."/>
            <person name="Forslund S.K."/>
            <person name="Sunagawa S."/>
            <person name="Hentschel U."/>
            <person name="Merten C."/>
            <person name="Patil K.R."/>
            <person name="Benes V."/>
            <person name="Bork P."/>
        </authorList>
    </citation>
    <scope>NUCLEOTIDE SEQUENCE [LARGE SCALE GENOMIC DNA]</scope>
    <source>
        <strain evidence="6 7">HDS1380</strain>
    </source>
</reference>
<dbReference type="Proteomes" id="UP000291269">
    <property type="component" value="Unassembled WGS sequence"/>
</dbReference>
<dbReference type="GO" id="GO:0005524">
    <property type="term" value="F:ATP binding"/>
    <property type="evidence" value="ECO:0007669"/>
    <property type="project" value="UniProtKB-KW"/>
</dbReference>
<evidence type="ECO:0000313" key="7">
    <source>
        <dbReference type="Proteomes" id="UP000291269"/>
    </source>
</evidence>
<comment type="caution">
    <text evidence="6">The sequence shown here is derived from an EMBL/GenBank/DDBJ whole genome shotgun (WGS) entry which is preliminary data.</text>
</comment>
<evidence type="ECO:0000256" key="3">
    <source>
        <dbReference type="ARBA" id="ARBA00022741"/>
    </source>
</evidence>
<dbReference type="InterPro" id="IPR027417">
    <property type="entry name" value="P-loop_NTPase"/>
</dbReference>
<dbReference type="GO" id="GO:0016301">
    <property type="term" value="F:kinase activity"/>
    <property type="evidence" value="ECO:0007669"/>
    <property type="project" value="UniProtKB-KW"/>
</dbReference>
<dbReference type="Pfam" id="PF13189">
    <property type="entry name" value="Cytidylate_kin2"/>
    <property type="match status" value="1"/>
</dbReference>
<organism evidence="6 7">
    <name type="scientific">Candidatus Borkfalkia ceftriaxoniphila</name>
    <dbReference type="NCBI Taxonomy" id="2508949"/>
    <lineage>
        <taxon>Bacteria</taxon>
        <taxon>Bacillati</taxon>
        <taxon>Bacillota</taxon>
        <taxon>Clostridia</taxon>
        <taxon>Christensenellales</taxon>
        <taxon>Christensenellaceae</taxon>
        <taxon>Candidatus Borkfalkia</taxon>
    </lineage>
</organism>
<dbReference type="AlphaFoldDB" id="A0A4Q2KEK5"/>
<name>A0A4Q2KEK5_9FIRM</name>
<keyword evidence="7" id="KW-1185">Reference proteome</keyword>
<dbReference type="GO" id="GO:0016776">
    <property type="term" value="F:phosphotransferase activity, phosphate group as acceptor"/>
    <property type="evidence" value="ECO:0007669"/>
    <property type="project" value="InterPro"/>
</dbReference>
<dbReference type="EMBL" id="SDOZ01000002">
    <property type="protein sequence ID" value="RXZ62330.1"/>
    <property type="molecule type" value="Genomic_DNA"/>
</dbReference>
<dbReference type="OrthoDB" id="1100724at2"/>
<sequence>MESMKISLAGDLGSGKSTVGRIIGEKCGLEFYSTGTIQRKIALERGMTTYELNRYMEDHPEIDDEIDNGLKALENSDKNLVIDSRLAWHFVPSSFAVYMTTMSEISARRIMNAKRDSEPFASIDEAIESISLRRASESRRYLSMYGVDIKNMDNYDLVLDTSFVPPEKVADTVLKYYKMAREGKKFDKYVLSPKRIYPLSPKEDGKIAVAERDGDFFLVAGKTQFLSLVKRGVKLVSCQKGEGDFCAEGYRAQLETWEKESGIAFSRVPACLKG</sequence>
<keyword evidence="4" id="KW-0418">Kinase</keyword>
<keyword evidence="5" id="KW-0067">ATP-binding</keyword>